<keyword evidence="3 5" id="KW-0663">Pyridoxal phosphate</keyword>
<dbReference type="InterPro" id="IPR000821">
    <property type="entry name" value="Ala_racemase"/>
</dbReference>
<keyword evidence="4 5" id="KW-0413">Isomerase</keyword>
<dbReference type="EMBL" id="FWDO01000004">
    <property type="protein sequence ID" value="SLM17486.1"/>
    <property type="molecule type" value="Genomic_DNA"/>
</dbReference>
<dbReference type="SMART" id="SM01005">
    <property type="entry name" value="Ala_racemase_C"/>
    <property type="match status" value="1"/>
</dbReference>
<dbReference type="InterPro" id="IPR029066">
    <property type="entry name" value="PLP-binding_barrel"/>
</dbReference>
<evidence type="ECO:0000256" key="5">
    <source>
        <dbReference type="HAMAP-Rule" id="MF_01201"/>
    </source>
</evidence>
<comment type="pathway">
    <text evidence="5">Amino-acid biosynthesis; D-alanine biosynthesis; D-alanine from L-alanine: step 1/1.</text>
</comment>
<dbReference type="PROSITE" id="PS00395">
    <property type="entry name" value="ALANINE_RACEMASE"/>
    <property type="match status" value="1"/>
</dbReference>
<comment type="similarity">
    <text evidence="5">Belongs to the alanine racemase family.</text>
</comment>
<dbReference type="InterPro" id="IPR001608">
    <property type="entry name" value="Ala_racemase_N"/>
</dbReference>
<dbReference type="Gene3D" id="3.20.20.10">
    <property type="entry name" value="Alanine racemase"/>
    <property type="match status" value="1"/>
</dbReference>
<dbReference type="NCBIfam" id="TIGR00492">
    <property type="entry name" value="alr"/>
    <property type="match status" value="1"/>
</dbReference>
<dbReference type="GO" id="GO:0030632">
    <property type="term" value="P:D-alanine biosynthetic process"/>
    <property type="evidence" value="ECO:0007669"/>
    <property type="project" value="UniProtKB-UniRule"/>
</dbReference>
<dbReference type="EC" id="5.1.1.1" evidence="5"/>
<dbReference type="GO" id="GO:0008784">
    <property type="term" value="F:alanine racemase activity"/>
    <property type="evidence" value="ECO:0007669"/>
    <property type="project" value="UniProtKB-UniRule"/>
</dbReference>
<dbReference type="GO" id="GO:0005829">
    <property type="term" value="C:cytosol"/>
    <property type="evidence" value="ECO:0007669"/>
    <property type="project" value="TreeGrafter"/>
</dbReference>
<name>A0A3P3XMG8_9SPIR</name>
<comment type="catalytic activity">
    <reaction evidence="1 5">
        <text>L-alanine = D-alanine</text>
        <dbReference type="Rhea" id="RHEA:20249"/>
        <dbReference type="ChEBI" id="CHEBI:57416"/>
        <dbReference type="ChEBI" id="CHEBI:57972"/>
        <dbReference type="EC" id="5.1.1.1"/>
    </reaction>
</comment>
<feature type="binding site" evidence="5 7">
    <location>
        <position position="134"/>
    </location>
    <ligand>
        <name>substrate</name>
    </ligand>
</feature>
<dbReference type="SUPFAM" id="SSF50621">
    <property type="entry name" value="Alanine racemase C-terminal domain-like"/>
    <property type="match status" value="1"/>
</dbReference>
<dbReference type="CDD" id="cd00430">
    <property type="entry name" value="PLPDE_III_AR"/>
    <property type="match status" value="1"/>
</dbReference>
<evidence type="ECO:0000256" key="2">
    <source>
        <dbReference type="ARBA" id="ARBA00001933"/>
    </source>
</evidence>
<comment type="cofactor">
    <cofactor evidence="2 5 6">
        <name>pyridoxal 5'-phosphate</name>
        <dbReference type="ChEBI" id="CHEBI:597326"/>
    </cofactor>
</comment>
<evidence type="ECO:0000256" key="4">
    <source>
        <dbReference type="ARBA" id="ARBA00023235"/>
    </source>
</evidence>
<dbReference type="SUPFAM" id="SSF51419">
    <property type="entry name" value="PLP-binding barrel"/>
    <property type="match status" value="1"/>
</dbReference>
<feature type="modified residue" description="N6-(pyridoxal phosphate)lysine" evidence="5 6">
    <location>
        <position position="36"/>
    </location>
</feature>
<dbReference type="PANTHER" id="PTHR30511:SF0">
    <property type="entry name" value="ALANINE RACEMASE, CATABOLIC-RELATED"/>
    <property type="match status" value="1"/>
</dbReference>
<evidence type="ECO:0000313" key="9">
    <source>
        <dbReference type="EMBL" id="SLM17486.1"/>
    </source>
</evidence>
<evidence type="ECO:0000256" key="1">
    <source>
        <dbReference type="ARBA" id="ARBA00000316"/>
    </source>
</evidence>
<organism evidence="9">
    <name type="scientific">uncultured spirochete</name>
    <dbReference type="NCBI Taxonomy" id="156406"/>
    <lineage>
        <taxon>Bacteria</taxon>
        <taxon>Pseudomonadati</taxon>
        <taxon>Spirochaetota</taxon>
        <taxon>Spirochaetia</taxon>
        <taxon>Spirochaetales</taxon>
        <taxon>environmental samples</taxon>
    </lineage>
</organism>
<dbReference type="AlphaFoldDB" id="A0A3P3XMG8"/>
<sequence>MDHRGTTAWINLSAIRSNYRRLAELARGSAVCPVIKADAYGHGALAIAHALEREGAPYCAVALAKEALELRESGIQMPLLVFGVPDHSWSSIAIRLGCAQTIYTEEHVRILASAAKSVGKRAKAHIKIDTGMNRQGLPPTKVKAFAGLLADYPEIAVEGIYSHFADADSPDPAFTNLQMERFTAALAGFSQAGIVPKYRHIANSAGLLFHPETRLDMVRPGILLYGLSPAPGLGLPPGFEPALTLTTSIAHIKEVPAGESISYGRTFTTKRRSRIGLLPIGYADGYPRALSNRATVLVRGMRAPVVGRVCMDMTMIDLTGIPGARAGDEVVVFGGRELPISEIADLLSTIDYEVACMISKRVPRVHIDESPQED</sequence>
<evidence type="ECO:0000256" key="3">
    <source>
        <dbReference type="ARBA" id="ARBA00022898"/>
    </source>
</evidence>
<dbReference type="Pfam" id="PF01168">
    <property type="entry name" value="Ala_racemase_N"/>
    <property type="match status" value="1"/>
</dbReference>
<gene>
    <name evidence="9" type="primary">alr</name>
    <name evidence="9" type="ORF">SPIRO4BDMA_40055</name>
</gene>
<dbReference type="InterPro" id="IPR011079">
    <property type="entry name" value="Ala_racemase_C"/>
</dbReference>
<feature type="binding site" evidence="5 7">
    <location>
        <position position="311"/>
    </location>
    <ligand>
        <name>substrate</name>
    </ligand>
</feature>
<dbReference type="PANTHER" id="PTHR30511">
    <property type="entry name" value="ALANINE RACEMASE"/>
    <property type="match status" value="1"/>
</dbReference>
<evidence type="ECO:0000256" key="7">
    <source>
        <dbReference type="PIRSR" id="PIRSR600821-52"/>
    </source>
</evidence>
<dbReference type="HAMAP" id="MF_01201">
    <property type="entry name" value="Ala_racemase"/>
    <property type="match status" value="1"/>
</dbReference>
<dbReference type="InterPro" id="IPR009006">
    <property type="entry name" value="Ala_racemase/Decarboxylase_C"/>
</dbReference>
<dbReference type="InterPro" id="IPR020622">
    <property type="entry name" value="Ala_racemase_pyridoxalP-BS"/>
</dbReference>
<dbReference type="PRINTS" id="PR00992">
    <property type="entry name" value="ALARACEMASE"/>
</dbReference>
<feature type="active site" description="Proton acceptor; specific for D-alanine" evidence="5">
    <location>
        <position position="36"/>
    </location>
</feature>
<evidence type="ECO:0000256" key="6">
    <source>
        <dbReference type="PIRSR" id="PIRSR600821-50"/>
    </source>
</evidence>
<evidence type="ECO:0000259" key="8">
    <source>
        <dbReference type="SMART" id="SM01005"/>
    </source>
</evidence>
<dbReference type="Gene3D" id="2.40.37.10">
    <property type="entry name" value="Lyase, Ornithine Decarboxylase, Chain A, domain 1"/>
    <property type="match status" value="1"/>
</dbReference>
<dbReference type="FunFam" id="3.20.20.10:FF:000002">
    <property type="entry name" value="Alanine racemase"/>
    <property type="match status" value="1"/>
</dbReference>
<feature type="active site" description="Proton acceptor; specific for L-alanine" evidence="5">
    <location>
        <position position="263"/>
    </location>
</feature>
<accession>A0A3P3XMG8</accession>
<dbReference type="UniPathway" id="UPA00042">
    <property type="reaction ID" value="UER00497"/>
</dbReference>
<comment type="function">
    <text evidence="5">Catalyzes the interconversion of L-alanine and D-alanine. May also act on other amino acids.</text>
</comment>
<dbReference type="GO" id="GO:0030170">
    <property type="term" value="F:pyridoxal phosphate binding"/>
    <property type="evidence" value="ECO:0007669"/>
    <property type="project" value="UniProtKB-UniRule"/>
</dbReference>
<dbReference type="Pfam" id="PF00842">
    <property type="entry name" value="Ala_racemase_C"/>
    <property type="match status" value="1"/>
</dbReference>
<feature type="domain" description="Alanine racemase C-terminal" evidence="8">
    <location>
        <begin position="242"/>
        <end position="367"/>
    </location>
</feature>
<proteinExistence type="inferred from homology"/>
<reference evidence="9" key="1">
    <citation type="submission" date="2017-02" db="EMBL/GenBank/DDBJ databases">
        <authorList>
            <person name="Regsiter A."/>
            <person name="William W."/>
        </authorList>
    </citation>
    <scope>NUCLEOTIDE SEQUENCE</scope>
    <source>
        <strain evidence="9">BdmA 4</strain>
    </source>
</reference>
<protein>
    <recommendedName>
        <fullName evidence="5">Alanine racemase</fullName>
        <ecNumber evidence="5">5.1.1.1</ecNumber>
    </recommendedName>
</protein>